<keyword evidence="1" id="KW-0732">Signal</keyword>
<reference evidence="4" key="2">
    <citation type="submission" date="2025-04" db="UniProtKB">
        <authorList>
            <consortium name="RefSeq"/>
        </authorList>
    </citation>
    <scope>IDENTIFICATION</scope>
    <source>
        <tissue evidence="4">Whole body</tissue>
    </source>
</reference>
<sequence>MKPFRPILAFAVVAAVATCAAREDIDSATAAYDDDDDDDRSDVADDDRSALPAAVQRDDVVSNNKCNDPRSGYKYKVGVTWYPEGCVRRSCFYSLEHKTALVRTEKCKCKECPPGMECSTVQRAATKDAHYPQCCPMTVCVPAGRTLWAFFKPNNWKVTFSKMIQNT</sequence>
<proteinExistence type="predicted"/>
<dbReference type="Proteomes" id="UP000694846">
    <property type="component" value="Unplaced"/>
</dbReference>
<keyword evidence="3" id="KW-1185">Reference proteome</keyword>
<dbReference type="EMBL" id="GGMS01009873">
    <property type="protein sequence ID" value="MBY79076.1"/>
    <property type="molecule type" value="Transcribed_RNA"/>
</dbReference>
<dbReference type="RefSeq" id="XP_025414862.1">
    <property type="nucleotide sequence ID" value="XM_025559077.1"/>
</dbReference>
<organism evidence="2">
    <name type="scientific">Sipha flava</name>
    <name type="common">yellow sugarcane aphid</name>
    <dbReference type="NCBI Taxonomy" id="143950"/>
    <lineage>
        <taxon>Eukaryota</taxon>
        <taxon>Metazoa</taxon>
        <taxon>Ecdysozoa</taxon>
        <taxon>Arthropoda</taxon>
        <taxon>Hexapoda</taxon>
        <taxon>Insecta</taxon>
        <taxon>Pterygota</taxon>
        <taxon>Neoptera</taxon>
        <taxon>Paraneoptera</taxon>
        <taxon>Hemiptera</taxon>
        <taxon>Sternorrhyncha</taxon>
        <taxon>Aphidomorpha</taxon>
        <taxon>Aphidoidea</taxon>
        <taxon>Aphididae</taxon>
        <taxon>Sipha</taxon>
    </lineage>
</organism>
<dbReference type="GeneID" id="112686680"/>
<evidence type="ECO:0000313" key="2">
    <source>
        <dbReference type="EMBL" id="MBY79076.1"/>
    </source>
</evidence>
<reference evidence="2" key="1">
    <citation type="submission" date="2018-04" db="EMBL/GenBank/DDBJ databases">
        <title>Transcriptome assembly of Sipha flava.</title>
        <authorList>
            <person name="Scully E.D."/>
            <person name="Geib S.M."/>
            <person name="Palmer N.A."/>
            <person name="Koch K."/>
            <person name="Bradshaw J."/>
            <person name="Heng-Moss T."/>
            <person name="Sarath G."/>
        </authorList>
    </citation>
    <scope>NUCLEOTIDE SEQUENCE</scope>
</reference>
<feature type="signal peptide" evidence="1">
    <location>
        <begin position="1"/>
        <end position="21"/>
    </location>
</feature>
<dbReference type="AlphaFoldDB" id="A0A2S2QMT4"/>
<evidence type="ECO:0000313" key="4">
    <source>
        <dbReference type="RefSeq" id="XP_025414862.1"/>
    </source>
</evidence>
<name>A0A2S2QMT4_9HEMI</name>
<feature type="chain" id="PRO_5044579197" evidence="1">
    <location>
        <begin position="22"/>
        <end position="167"/>
    </location>
</feature>
<evidence type="ECO:0000256" key="1">
    <source>
        <dbReference type="SAM" id="SignalP"/>
    </source>
</evidence>
<accession>A0A2S2QMT4</accession>
<dbReference type="OrthoDB" id="6618633at2759"/>
<gene>
    <name evidence="4" type="primary">LOC112686680</name>
    <name evidence="2" type="ORF">g.164426</name>
</gene>
<evidence type="ECO:0000313" key="3">
    <source>
        <dbReference type="Proteomes" id="UP000694846"/>
    </source>
</evidence>
<protein>
    <submittedName>
        <fullName evidence="4">Uncharacterized protein LOC112686680</fullName>
    </submittedName>
</protein>